<accession>A0A365P700</accession>
<evidence type="ECO:0000313" key="2">
    <source>
        <dbReference type="EMBL" id="RBA30591.1"/>
    </source>
</evidence>
<dbReference type="Proteomes" id="UP000252187">
    <property type="component" value="Unassembled WGS sequence"/>
</dbReference>
<gene>
    <name evidence="2" type="ORF">DQ226_16620</name>
</gene>
<evidence type="ECO:0000256" key="1">
    <source>
        <dbReference type="SAM" id="MobiDB-lite"/>
    </source>
</evidence>
<evidence type="ECO:0000313" key="3">
    <source>
        <dbReference type="Proteomes" id="UP000252187"/>
    </source>
</evidence>
<proteinExistence type="predicted"/>
<organism evidence="2 3">
    <name type="scientific">Dietzia maris</name>
    <dbReference type="NCBI Taxonomy" id="37915"/>
    <lineage>
        <taxon>Bacteria</taxon>
        <taxon>Bacillati</taxon>
        <taxon>Actinomycetota</taxon>
        <taxon>Actinomycetes</taxon>
        <taxon>Mycobacteriales</taxon>
        <taxon>Dietziaceae</taxon>
        <taxon>Dietzia</taxon>
    </lineage>
</organism>
<comment type="caution">
    <text evidence="2">The sequence shown here is derived from an EMBL/GenBank/DDBJ whole genome shotgun (WGS) entry which is preliminary data.</text>
</comment>
<dbReference type="AlphaFoldDB" id="A0A365P700"/>
<reference evidence="2 3" key="1">
    <citation type="submission" date="2018-06" db="EMBL/GenBank/DDBJ databases">
        <title>Whole genome sequencing of four bacterial strains from South Shetland trench revealing bio-synthetic gene clusters.</title>
        <authorList>
            <person name="Abdel-Mageed W.M."/>
            <person name="Lehri B."/>
            <person name="Jarmusch S.A."/>
            <person name="Miranda K."/>
            <person name="Goodfellow M."/>
            <person name="Jaspars M."/>
            <person name="Karlyshev A.V."/>
        </authorList>
    </citation>
    <scope>NUCLEOTIDE SEQUENCE [LARGE SCALE GENOMIC DNA]</scope>
    <source>
        <strain evidence="2 3">SST1</strain>
    </source>
</reference>
<sequence length="125" mass="14092">MPRAYIQHPSSLIYYEQFPMWGGIRHNADDYLPGAVQVLWQESAEMGAGEPDWQASPTPGAFARIDLTNSTHPDSDGTAVFDLRERLCLFFEIRHSGEPSYQLVVDAMKGQGPRRAFTEFGDRSQ</sequence>
<name>A0A365P700_9ACTN</name>
<feature type="region of interest" description="Disordered" evidence="1">
    <location>
        <begin position="47"/>
        <end position="76"/>
    </location>
</feature>
<dbReference type="EMBL" id="QNTT01000074">
    <property type="protein sequence ID" value="RBA30591.1"/>
    <property type="molecule type" value="Genomic_DNA"/>
</dbReference>
<protein>
    <submittedName>
        <fullName evidence="2">Uncharacterized protein</fullName>
    </submittedName>
</protein>